<evidence type="ECO:0000313" key="1">
    <source>
        <dbReference type="EMBL" id="EOY33154.1"/>
    </source>
</evidence>
<name>A0A061GZJ7_THECC</name>
<dbReference type="Gramene" id="EOY33154">
    <property type="protein sequence ID" value="EOY33154"/>
    <property type="gene ID" value="TCM_041138"/>
</dbReference>
<dbReference type="HOGENOM" id="CLU_2836437_0_0_1"/>
<dbReference type="InParanoid" id="A0A061GZJ7"/>
<proteinExistence type="predicted"/>
<reference evidence="1 2" key="1">
    <citation type="journal article" date="2013" name="Genome Biol.">
        <title>The genome sequence of the most widely cultivated cacao type and its use to identify candidate genes regulating pod color.</title>
        <authorList>
            <person name="Motamayor J.C."/>
            <person name="Mockaitis K."/>
            <person name="Schmutz J."/>
            <person name="Haiminen N."/>
            <person name="Iii D.L."/>
            <person name="Cornejo O."/>
            <person name="Findley S.D."/>
            <person name="Zheng P."/>
            <person name="Utro F."/>
            <person name="Royaert S."/>
            <person name="Saski C."/>
            <person name="Jenkins J."/>
            <person name="Podicheti R."/>
            <person name="Zhao M."/>
            <person name="Scheffler B.E."/>
            <person name="Stack J.C."/>
            <person name="Feltus F.A."/>
            <person name="Mustiga G.M."/>
            <person name="Amores F."/>
            <person name="Phillips W."/>
            <person name="Marelli J.P."/>
            <person name="May G.D."/>
            <person name="Shapiro H."/>
            <person name="Ma J."/>
            <person name="Bustamante C.D."/>
            <person name="Schnell R.J."/>
            <person name="Main D."/>
            <person name="Gilbert D."/>
            <person name="Parida L."/>
            <person name="Kuhn D.N."/>
        </authorList>
    </citation>
    <scope>NUCLEOTIDE SEQUENCE [LARGE SCALE GENOMIC DNA]</scope>
    <source>
        <strain evidence="2">cv. Matina 1-6</strain>
    </source>
</reference>
<gene>
    <name evidence="1" type="ORF">TCM_041138</name>
</gene>
<sequence>MVHGWCSHCLNFCRLALDGGFISCSTCGKVLGQVSVKTASNMKRNTRFKRSKRVTRRQRQTCFGRS</sequence>
<evidence type="ECO:0000313" key="2">
    <source>
        <dbReference type="Proteomes" id="UP000026915"/>
    </source>
</evidence>
<organism evidence="1 2">
    <name type="scientific">Theobroma cacao</name>
    <name type="common">Cacao</name>
    <name type="synonym">Cocoa</name>
    <dbReference type="NCBI Taxonomy" id="3641"/>
    <lineage>
        <taxon>Eukaryota</taxon>
        <taxon>Viridiplantae</taxon>
        <taxon>Streptophyta</taxon>
        <taxon>Embryophyta</taxon>
        <taxon>Tracheophyta</taxon>
        <taxon>Spermatophyta</taxon>
        <taxon>Magnoliopsida</taxon>
        <taxon>eudicotyledons</taxon>
        <taxon>Gunneridae</taxon>
        <taxon>Pentapetalae</taxon>
        <taxon>rosids</taxon>
        <taxon>malvids</taxon>
        <taxon>Malvales</taxon>
        <taxon>Malvaceae</taxon>
        <taxon>Byttnerioideae</taxon>
        <taxon>Theobroma</taxon>
    </lineage>
</organism>
<protein>
    <submittedName>
        <fullName evidence="1">Uncharacterized protein</fullName>
    </submittedName>
</protein>
<dbReference type="EMBL" id="CM001887">
    <property type="protein sequence ID" value="EOY33154.1"/>
    <property type="molecule type" value="Genomic_DNA"/>
</dbReference>
<keyword evidence="2" id="KW-1185">Reference proteome</keyword>
<dbReference type="Proteomes" id="UP000026915">
    <property type="component" value="Chromosome 9"/>
</dbReference>
<accession>A0A061GZJ7</accession>
<dbReference type="OMA" id="NFCRLAL"/>
<dbReference type="AlphaFoldDB" id="A0A061GZJ7"/>